<feature type="region of interest" description="Disordered" evidence="1">
    <location>
        <begin position="1"/>
        <end position="25"/>
    </location>
</feature>
<proteinExistence type="predicted"/>
<evidence type="ECO:0000256" key="1">
    <source>
        <dbReference type="SAM" id="MobiDB-lite"/>
    </source>
</evidence>
<sequence length="68" mass="7373">MTNDNTNDQSIRDLEAEGPGVPLSDLLVDDIEPRAITTHNDGVDDLNDGDNGAMDQQAPCYPCERNAE</sequence>
<protein>
    <submittedName>
        <fullName evidence="2">Uncharacterized protein</fullName>
    </submittedName>
</protein>
<dbReference type="GeneID" id="83210644"/>
<dbReference type="RefSeq" id="XP_058345922.1">
    <property type="nucleotide sequence ID" value="XM_058483303.1"/>
</dbReference>
<accession>A0AAD7XXQ6</accession>
<evidence type="ECO:0000313" key="3">
    <source>
        <dbReference type="Proteomes" id="UP001234581"/>
    </source>
</evidence>
<dbReference type="EMBL" id="JARTCD010000010">
    <property type="protein sequence ID" value="KAJ8661009.1"/>
    <property type="molecule type" value="Genomic_DNA"/>
</dbReference>
<reference evidence="2 3" key="1">
    <citation type="submission" date="2023-03" db="EMBL/GenBank/DDBJ databases">
        <title>Genome sequence of Lichtheimia ornata CBS 291.66.</title>
        <authorList>
            <person name="Mohabir J.T."/>
            <person name="Shea T.P."/>
            <person name="Kurbessoian T."/>
            <person name="Berby B."/>
            <person name="Fontaine J."/>
            <person name="Livny J."/>
            <person name="Gnirke A."/>
            <person name="Stajich J.E."/>
            <person name="Cuomo C.A."/>
        </authorList>
    </citation>
    <scope>NUCLEOTIDE SEQUENCE [LARGE SCALE GENOMIC DNA]</scope>
    <source>
        <strain evidence="2">CBS 291.66</strain>
    </source>
</reference>
<dbReference type="Proteomes" id="UP001234581">
    <property type="component" value="Unassembled WGS sequence"/>
</dbReference>
<evidence type="ECO:0000313" key="2">
    <source>
        <dbReference type="EMBL" id="KAJ8661009.1"/>
    </source>
</evidence>
<keyword evidence="3" id="KW-1185">Reference proteome</keyword>
<feature type="region of interest" description="Disordered" evidence="1">
    <location>
        <begin position="37"/>
        <end position="68"/>
    </location>
</feature>
<gene>
    <name evidence="2" type="ORF">O0I10_003231</name>
</gene>
<organism evidence="2 3">
    <name type="scientific">Lichtheimia ornata</name>
    <dbReference type="NCBI Taxonomy" id="688661"/>
    <lineage>
        <taxon>Eukaryota</taxon>
        <taxon>Fungi</taxon>
        <taxon>Fungi incertae sedis</taxon>
        <taxon>Mucoromycota</taxon>
        <taxon>Mucoromycotina</taxon>
        <taxon>Mucoromycetes</taxon>
        <taxon>Mucorales</taxon>
        <taxon>Lichtheimiaceae</taxon>
        <taxon>Lichtheimia</taxon>
    </lineage>
</organism>
<name>A0AAD7XXQ6_9FUNG</name>
<comment type="caution">
    <text evidence="2">The sequence shown here is derived from an EMBL/GenBank/DDBJ whole genome shotgun (WGS) entry which is preliminary data.</text>
</comment>
<dbReference type="AlphaFoldDB" id="A0AAD7XXQ6"/>